<accession>A0A1M6A3F6</accession>
<evidence type="ECO:0008006" key="3">
    <source>
        <dbReference type="Google" id="ProtNLM"/>
    </source>
</evidence>
<name>A0A1M6A3F6_9BURK</name>
<dbReference type="OrthoDB" id="9063572at2"/>
<evidence type="ECO:0000313" key="1">
    <source>
        <dbReference type="EMBL" id="SHI31041.1"/>
    </source>
</evidence>
<protein>
    <recommendedName>
        <fullName evidence="3">3-deoxy-D-arabino-heptulosonate 7-phosphate synthase</fullName>
    </recommendedName>
</protein>
<proteinExistence type="predicted"/>
<dbReference type="EMBL" id="FQXE01000021">
    <property type="protein sequence ID" value="SHI31041.1"/>
    <property type="molecule type" value="Genomic_DNA"/>
</dbReference>
<keyword evidence="2" id="KW-1185">Reference proteome</keyword>
<organism evidence="1 2">
    <name type="scientific">Pollutimonas bauzanensis</name>
    <dbReference type="NCBI Taxonomy" id="658167"/>
    <lineage>
        <taxon>Bacteria</taxon>
        <taxon>Pseudomonadati</taxon>
        <taxon>Pseudomonadota</taxon>
        <taxon>Betaproteobacteria</taxon>
        <taxon>Burkholderiales</taxon>
        <taxon>Alcaligenaceae</taxon>
        <taxon>Pollutimonas</taxon>
    </lineage>
</organism>
<dbReference type="AlphaFoldDB" id="A0A1M6A3F6"/>
<evidence type="ECO:0000313" key="2">
    <source>
        <dbReference type="Proteomes" id="UP000184226"/>
    </source>
</evidence>
<reference evidence="1 2" key="1">
    <citation type="submission" date="2016-11" db="EMBL/GenBank/DDBJ databases">
        <authorList>
            <person name="Jaros S."/>
            <person name="Januszkiewicz K."/>
            <person name="Wedrychowicz H."/>
        </authorList>
    </citation>
    <scope>NUCLEOTIDE SEQUENCE [LARGE SCALE GENOMIC DNA]</scope>
    <source>
        <strain evidence="1 2">CGMCC 1.10190</strain>
    </source>
</reference>
<sequence>MSMPLSPSLLDETLRVVARRYRLPAMAAISAQMREASPAAALAIVIEQARGAVARGEAPDAALKRLFIDALARMIHDAMRAESGDHAFQAMVLRHRAVQVREYASLSAHADQDRRLILAGVNAMAHPAKRQRILPGRQREALARLHACASSASWSELSDTARRLLLTPEFANGSPFERGLTRLVDSPALERLRRLEALTPDELVRQYQSLWDRHGPRSGSPVALAQGSASQRRGAAVEASAAQALEALARRLDEAEGAGASYRVATSMRVPASIPASPQRAKSEWDAVLLRHAKTADAAPVWDVCLLVEAKASVDAAATDLPRLLRGLRLLAHAEEDIVYPFKTQQGMVRLRGASLSALTTDAAGLKRAVLYCCDAPAEAAPRLLSAASRMQLLSAQASVEFASILADRQHADAQGLEPVWHQLLESPRWDAVLNQYPMLRQARELMVHTEDLLAAINGATGAGR</sequence>
<gene>
    <name evidence="1" type="ORF">SAMN04488135_1213</name>
</gene>
<dbReference type="RefSeq" id="WP_073109367.1">
    <property type="nucleotide sequence ID" value="NZ_FQXE01000021.1"/>
</dbReference>
<dbReference type="Proteomes" id="UP000184226">
    <property type="component" value="Unassembled WGS sequence"/>
</dbReference>